<reference evidence="4 5" key="1">
    <citation type="journal article" date="2019" name="Int. J. Syst. Evol. Microbiol.">
        <title>The Global Catalogue of Microorganisms (GCM) 10K type strain sequencing project: providing services to taxonomists for standard genome sequencing and annotation.</title>
        <authorList>
            <consortium name="The Broad Institute Genomics Platform"/>
            <consortium name="The Broad Institute Genome Sequencing Center for Infectious Disease"/>
            <person name="Wu L."/>
            <person name="Ma J."/>
        </authorList>
    </citation>
    <scope>NUCLEOTIDE SEQUENCE [LARGE SCALE GENOMIC DNA]</scope>
    <source>
        <strain evidence="4 5">RDMS1</strain>
    </source>
</reference>
<comment type="cofactor">
    <cofactor evidence="1">
        <name>Mg(2+)</name>
        <dbReference type="ChEBI" id="CHEBI:18420"/>
    </cofactor>
</comment>
<dbReference type="PRINTS" id="PR00502">
    <property type="entry name" value="NUDIXFAMILY"/>
</dbReference>
<dbReference type="SUPFAM" id="SSF55811">
    <property type="entry name" value="Nudix"/>
    <property type="match status" value="1"/>
</dbReference>
<dbReference type="EMBL" id="JBHTAX010000001">
    <property type="protein sequence ID" value="MFC7189082.1"/>
    <property type="molecule type" value="Genomic_DNA"/>
</dbReference>
<dbReference type="Pfam" id="PF00293">
    <property type="entry name" value="NUDIX"/>
    <property type="match status" value="1"/>
</dbReference>
<feature type="domain" description="Nudix hydrolase" evidence="3">
    <location>
        <begin position="49"/>
        <end position="186"/>
    </location>
</feature>
<accession>A0ABD5YJM9</accession>
<gene>
    <name evidence="4" type="ORF">ACFQL7_03945</name>
</gene>
<evidence type="ECO:0000259" key="3">
    <source>
        <dbReference type="PROSITE" id="PS51462"/>
    </source>
</evidence>
<dbReference type="AlphaFoldDB" id="A0ABD5YJM9"/>
<protein>
    <submittedName>
        <fullName evidence="4">NUDIX hydrolase</fullName>
        <ecNumber evidence="4">3.6.-.-</ecNumber>
    </submittedName>
</protein>
<proteinExistence type="predicted"/>
<organism evidence="4 5">
    <name type="scientific">Halocatena marina</name>
    <dbReference type="NCBI Taxonomy" id="2934937"/>
    <lineage>
        <taxon>Archaea</taxon>
        <taxon>Methanobacteriati</taxon>
        <taxon>Methanobacteriota</taxon>
        <taxon>Stenosarchaea group</taxon>
        <taxon>Halobacteria</taxon>
        <taxon>Halobacteriales</taxon>
        <taxon>Natronomonadaceae</taxon>
        <taxon>Halocatena</taxon>
    </lineage>
</organism>
<evidence type="ECO:0000313" key="4">
    <source>
        <dbReference type="EMBL" id="MFC7189082.1"/>
    </source>
</evidence>
<dbReference type="EC" id="3.6.-.-" evidence="4"/>
<dbReference type="GeneID" id="76198644"/>
<comment type="caution">
    <text evidence="4">The sequence shown here is derived from an EMBL/GenBank/DDBJ whole genome shotgun (WGS) entry which is preliminary data.</text>
</comment>
<name>A0ABD5YJM9_9EURY</name>
<dbReference type="InterPro" id="IPR020476">
    <property type="entry name" value="Nudix_hydrolase"/>
</dbReference>
<keyword evidence="2 4" id="KW-0378">Hydrolase</keyword>
<dbReference type="PANTHER" id="PTHR43046">
    <property type="entry name" value="GDP-MANNOSE MANNOSYL HYDROLASE"/>
    <property type="match status" value="1"/>
</dbReference>
<dbReference type="PANTHER" id="PTHR43046:SF16">
    <property type="entry name" value="ADP-RIBOSE PYROPHOSPHATASE YJHB-RELATED"/>
    <property type="match status" value="1"/>
</dbReference>
<dbReference type="Gene3D" id="3.90.79.10">
    <property type="entry name" value="Nucleoside Triphosphate Pyrophosphohydrolase"/>
    <property type="match status" value="1"/>
</dbReference>
<dbReference type="InterPro" id="IPR020084">
    <property type="entry name" value="NUDIX_hydrolase_CS"/>
</dbReference>
<evidence type="ECO:0000256" key="1">
    <source>
        <dbReference type="ARBA" id="ARBA00001946"/>
    </source>
</evidence>
<dbReference type="PROSITE" id="PS51462">
    <property type="entry name" value="NUDIX"/>
    <property type="match status" value="1"/>
</dbReference>
<dbReference type="PROSITE" id="PS00893">
    <property type="entry name" value="NUDIX_BOX"/>
    <property type="match status" value="1"/>
</dbReference>
<evidence type="ECO:0000313" key="5">
    <source>
        <dbReference type="Proteomes" id="UP001596417"/>
    </source>
</evidence>
<dbReference type="GO" id="GO:0016787">
    <property type="term" value="F:hydrolase activity"/>
    <property type="evidence" value="ECO:0007669"/>
    <property type="project" value="UniProtKB-KW"/>
</dbReference>
<dbReference type="InterPro" id="IPR015797">
    <property type="entry name" value="NUDIX_hydrolase-like_dom_sf"/>
</dbReference>
<dbReference type="RefSeq" id="WP_248904907.1">
    <property type="nucleotide sequence ID" value="NZ_CP109979.1"/>
</dbReference>
<dbReference type="CDD" id="cd02883">
    <property type="entry name" value="NUDIX_Hydrolase"/>
    <property type="match status" value="1"/>
</dbReference>
<dbReference type="Proteomes" id="UP001596417">
    <property type="component" value="Unassembled WGS sequence"/>
</dbReference>
<sequence>MTLDELWFLADRATQSADTAYHHLRDRYDEPMEFDRTKHVSRSRFRTLAERIHVSGAPYGTHTIVHRSTGELLLVRHEGVDMWVLPGGQLNNGESFHDAARRELCEETGIEVTYEGLAMLTRIELCHGTYSTWGVLPVFVAQADTTEPDICDPDEEISKAQWFTELPEDTRDRDDLLAWRARTLRS</sequence>
<evidence type="ECO:0000256" key="2">
    <source>
        <dbReference type="ARBA" id="ARBA00022801"/>
    </source>
</evidence>
<keyword evidence="5" id="KW-1185">Reference proteome</keyword>
<dbReference type="InterPro" id="IPR000086">
    <property type="entry name" value="NUDIX_hydrolase_dom"/>
</dbReference>